<feature type="transmembrane region" description="Helical" evidence="2">
    <location>
        <begin position="375"/>
        <end position="395"/>
    </location>
</feature>
<feature type="region of interest" description="Disordered" evidence="1">
    <location>
        <begin position="429"/>
        <end position="460"/>
    </location>
</feature>
<feature type="compositionally biased region" description="Low complexity" evidence="1">
    <location>
        <begin position="447"/>
        <end position="460"/>
    </location>
</feature>
<dbReference type="EMBL" id="KN819348">
    <property type="protein sequence ID" value="KIJ13861.1"/>
    <property type="molecule type" value="Genomic_DNA"/>
</dbReference>
<proteinExistence type="predicted"/>
<keyword evidence="2" id="KW-0812">Transmembrane</keyword>
<dbReference type="Proteomes" id="UP000053647">
    <property type="component" value="Unassembled WGS sequence"/>
</dbReference>
<reference evidence="3 4" key="1">
    <citation type="submission" date="2014-06" db="EMBL/GenBank/DDBJ databases">
        <authorList>
            <consortium name="DOE Joint Genome Institute"/>
            <person name="Kuo A."/>
            <person name="Kohler A."/>
            <person name="Nagy L.G."/>
            <person name="Floudas D."/>
            <person name="Copeland A."/>
            <person name="Barry K.W."/>
            <person name="Cichocki N."/>
            <person name="Veneault-Fourrey C."/>
            <person name="LaButti K."/>
            <person name="Lindquist E.A."/>
            <person name="Lipzen A."/>
            <person name="Lundell T."/>
            <person name="Morin E."/>
            <person name="Murat C."/>
            <person name="Sun H."/>
            <person name="Tunlid A."/>
            <person name="Henrissat B."/>
            <person name="Grigoriev I.V."/>
            <person name="Hibbett D.S."/>
            <person name="Martin F."/>
            <person name="Nordberg H.P."/>
            <person name="Cantor M.N."/>
            <person name="Hua S.X."/>
        </authorList>
    </citation>
    <scope>NUCLEOTIDE SEQUENCE [LARGE SCALE GENOMIC DNA]</scope>
    <source>
        <strain evidence="3 4">ATCC 200175</strain>
    </source>
</reference>
<organism evidence="3 4">
    <name type="scientific">Paxillus involutus ATCC 200175</name>
    <dbReference type="NCBI Taxonomy" id="664439"/>
    <lineage>
        <taxon>Eukaryota</taxon>
        <taxon>Fungi</taxon>
        <taxon>Dikarya</taxon>
        <taxon>Basidiomycota</taxon>
        <taxon>Agaricomycotina</taxon>
        <taxon>Agaricomycetes</taxon>
        <taxon>Agaricomycetidae</taxon>
        <taxon>Boletales</taxon>
        <taxon>Paxilineae</taxon>
        <taxon>Paxillaceae</taxon>
        <taxon>Paxillus</taxon>
    </lineage>
</organism>
<feature type="transmembrane region" description="Helical" evidence="2">
    <location>
        <begin position="401"/>
        <end position="423"/>
    </location>
</feature>
<sequence>MSTDGVKRYAGEVKLELPEHLTKSGWTRSVHPEGAVYFRHVDQGIYTDNDIRDLRNFNAMISAIKIIDESARKADPPIHRCANVHLVIELQPRDAESAEGNAKRICSYYFVNHAQRCLFWSTELKDDVSSELFFHVKGIESWDHDMRWRRSIDAFTTKKSLIPFDAEELGKLLELTNHMGDYFKTSEVSPYVKVVVAKVMGTIAHARFFNFHGEVGARLNVNETVYNVSKRPASVLFHITSWLLFRAPNFHMETLRTIWVDQTINYVPWTKFLENLNSEWQELVLYATVILNANVAFLAIPGVSASSAQTGSRICSYLSVATSVGAVAIGLILMRQNRTKHRETAEDAATFMMRMDCSTFGMETIAMLFSMPYGMLMWSVIFFVSAFCIVMFSSMDWKTGVPVGFVAFLVLIFTIWTVSYTYADDDPELASGPKEGHNHSGVHPGGSAAQSSSSSHLPPLSVQHVQSVGPKEITSPSPSFTVIPQLEIAVPAPT</sequence>
<evidence type="ECO:0000313" key="3">
    <source>
        <dbReference type="EMBL" id="KIJ13861.1"/>
    </source>
</evidence>
<evidence type="ECO:0000313" key="4">
    <source>
        <dbReference type="Proteomes" id="UP000053647"/>
    </source>
</evidence>
<dbReference type="OrthoDB" id="2657661at2759"/>
<evidence type="ECO:0000256" key="2">
    <source>
        <dbReference type="SAM" id="Phobius"/>
    </source>
</evidence>
<feature type="transmembrane region" description="Helical" evidence="2">
    <location>
        <begin position="316"/>
        <end position="334"/>
    </location>
</feature>
<name>A0A0C9U3J0_PAXIN</name>
<keyword evidence="4" id="KW-1185">Reference proteome</keyword>
<feature type="transmembrane region" description="Helical" evidence="2">
    <location>
        <begin position="283"/>
        <end position="304"/>
    </location>
</feature>
<protein>
    <submittedName>
        <fullName evidence="3">Uncharacterized protein</fullName>
    </submittedName>
</protein>
<dbReference type="AlphaFoldDB" id="A0A0C9U3J0"/>
<keyword evidence="2" id="KW-0472">Membrane</keyword>
<dbReference type="HOGENOM" id="CLU_015091_2_2_1"/>
<keyword evidence="2" id="KW-1133">Transmembrane helix</keyword>
<accession>A0A0C9U3J0</accession>
<gene>
    <name evidence="3" type="ORF">PAXINDRAFT_100531</name>
</gene>
<reference evidence="4" key="2">
    <citation type="submission" date="2015-01" db="EMBL/GenBank/DDBJ databases">
        <title>Evolutionary Origins and Diversification of the Mycorrhizal Mutualists.</title>
        <authorList>
            <consortium name="DOE Joint Genome Institute"/>
            <consortium name="Mycorrhizal Genomics Consortium"/>
            <person name="Kohler A."/>
            <person name="Kuo A."/>
            <person name="Nagy L.G."/>
            <person name="Floudas D."/>
            <person name="Copeland A."/>
            <person name="Barry K.W."/>
            <person name="Cichocki N."/>
            <person name="Veneault-Fourrey C."/>
            <person name="LaButti K."/>
            <person name="Lindquist E.A."/>
            <person name="Lipzen A."/>
            <person name="Lundell T."/>
            <person name="Morin E."/>
            <person name="Murat C."/>
            <person name="Riley R."/>
            <person name="Ohm R."/>
            <person name="Sun H."/>
            <person name="Tunlid A."/>
            <person name="Henrissat B."/>
            <person name="Grigoriev I.V."/>
            <person name="Hibbett D.S."/>
            <person name="Martin F."/>
        </authorList>
    </citation>
    <scope>NUCLEOTIDE SEQUENCE [LARGE SCALE GENOMIC DNA]</scope>
    <source>
        <strain evidence="4">ATCC 200175</strain>
    </source>
</reference>
<evidence type="ECO:0000256" key="1">
    <source>
        <dbReference type="SAM" id="MobiDB-lite"/>
    </source>
</evidence>